<organism evidence="1 2">
    <name type="scientific">Segatella copri</name>
    <dbReference type="NCBI Taxonomy" id="165179"/>
    <lineage>
        <taxon>Bacteria</taxon>
        <taxon>Pseudomonadati</taxon>
        <taxon>Bacteroidota</taxon>
        <taxon>Bacteroidia</taxon>
        <taxon>Bacteroidales</taxon>
        <taxon>Prevotellaceae</taxon>
        <taxon>Segatella</taxon>
    </lineage>
</organism>
<comment type="caution">
    <text evidence="1">The sequence shown here is derived from an EMBL/GenBank/DDBJ whole genome shotgun (WGS) entry which is preliminary data.</text>
</comment>
<reference evidence="1" key="1">
    <citation type="submission" date="2021-12" db="EMBL/GenBank/DDBJ databases">
        <authorList>
            <person name="Lv X."/>
        </authorList>
    </citation>
    <scope>NUCLEOTIDE SEQUENCE</scope>
    <source>
        <strain evidence="1">HF2106</strain>
    </source>
</reference>
<evidence type="ECO:0000313" key="2">
    <source>
        <dbReference type="Proteomes" id="UP001200307"/>
    </source>
</evidence>
<dbReference type="AlphaFoldDB" id="A0AAW4YHP5"/>
<dbReference type="EMBL" id="JAJTVO010000009">
    <property type="protein sequence ID" value="MCE4121892.1"/>
    <property type="molecule type" value="Genomic_DNA"/>
</dbReference>
<dbReference type="Proteomes" id="UP001200307">
    <property type="component" value="Unassembled WGS sequence"/>
</dbReference>
<gene>
    <name evidence="1" type="ORF">LYY06_06355</name>
</gene>
<proteinExistence type="predicted"/>
<protein>
    <submittedName>
        <fullName evidence="1">Uncharacterized protein</fullName>
    </submittedName>
</protein>
<dbReference type="RefSeq" id="WP_233339023.1">
    <property type="nucleotide sequence ID" value="NZ_JAJTVO010000009.1"/>
</dbReference>
<accession>A0AAW4YHP5</accession>
<sequence>MDMSIHAQLLVDVAMQERDYHDALVLRRYLETFNRIDNHLVEAELPRLDAYIATLDGYYEYLEQRNRKPLKNGTRIGRKKEYLFVSDEASSLKDEETTAE</sequence>
<name>A0AAW4YHP5_9BACT</name>
<evidence type="ECO:0000313" key="1">
    <source>
        <dbReference type="EMBL" id="MCE4121892.1"/>
    </source>
</evidence>